<name>A0ABU4G3A7_9BACL</name>
<keyword evidence="4" id="KW-0249">Electron transport</keyword>
<sequence length="108" mass="10802">MKNKFLATIFGAALVLGACGGGGDDKAGDKDSAAGDVDADKVFQANCATCHGGNLEGANGPALANIGGELSEDEIHDIIENGKSGGMPGGLIKGDELDAVAKWLSEKK</sequence>
<dbReference type="PIRSF" id="PIRSF000025">
    <property type="entry name" value="Cytc_Bsub_c550"/>
    <property type="match status" value="1"/>
</dbReference>
<dbReference type="InterPro" id="IPR036909">
    <property type="entry name" value="Cyt_c-like_dom_sf"/>
</dbReference>
<proteinExistence type="predicted"/>
<evidence type="ECO:0000259" key="7">
    <source>
        <dbReference type="PROSITE" id="PS51007"/>
    </source>
</evidence>
<dbReference type="RefSeq" id="WP_317937139.1">
    <property type="nucleotide sequence ID" value="NZ_JAUBDH010000014.1"/>
</dbReference>
<dbReference type="InterPro" id="IPR009056">
    <property type="entry name" value="Cyt_c-like_dom"/>
</dbReference>
<evidence type="ECO:0000256" key="1">
    <source>
        <dbReference type="ARBA" id="ARBA00022448"/>
    </source>
</evidence>
<gene>
    <name evidence="8" type="ORF">QT716_15640</name>
</gene>
<keyword evidence="5 6" id="KW-0408">Iron</keyword>
<dbReference type="EMBL" id="JAUBDH010000014">
    <property type="protein sequence ID" value="MDW0111455.1"/>
    <property type="molecule type" value="Genomic_DNA"/>
</dbReference>
<accession>A0ABU4G3A7</accession>
<keyword evidence="3 6" id="KW-0479">Metal-binding</keyword>
<evidence type="ECO:0000313" key="8">
    <source>
        <dbReference type="EMBL" id="MDW0111455.1"/>
    </source>
</evidence>
<reference evidence="8 9" key="1">
    <citation type="submission" date="2023-06" db="EMBL/GenBank/DDBJ databases">
        <title>Sporosarcina sp. nov., isolated from Korean traditional fermented seafood 'Jeotgal'.</title>
        <authorList>
            <person name="Yang A.-I."/>
            <person name="Shin N.-R."/>
        </authorList>
    </citation>
    <scope>NUCLEOTIDE SEQUENCE [LARGE SCALE GENOMIC DNA]</scope>
    <source>
        <strain evidence="8 9">KCTC3840</strain>
    </source>
</reference>
<keyword evidence="2 6" id="KW-0349">Heme</keyword>
<dbReference type="InterPro" id="IPR051811">
    <property type="entry name" value="Cytochrome_c550/c551-like"/>
</dbReference>
<dbReference type="PROSITE" id="PS51007">
    <property type="entry name" value="CYTC"/>
    <property type="match status" value="1"/>
</dbReference>
<dbReference type="Pfam" id="PF13442">
    <property type="entry name" value="Cytochrome_CBB3"/>
    <property type="match status" value="1"/>
</dbReference>
<evidence type="ECO:0000256" key="6">
    <source>
        <dbReference type="PROSITE-ProRule" id="PRU00433"/>
    </source>
</evidence>
<dbReference type="Gene3D" id="1.10.760.10">
    <property type="entry name" value="Cytochrome c-like domain"/>
    <property type="match status" value="1"/>
</dbReference>
<evidence type="ECO:0000256" key="2">
    <source>
        <dbReference type="ARBA" id="ARBA00022617"/>
    </source>
</evidence>
<keyword evidence="1" id="KW-0813">Transport</keyword>
<protein>
    <submittedName>
        <fullName evidence="8">Cytochrome c</fullName>
    </submittedName>
</protein>
<evidence type="ECO:0000256" key="3">
    <source>
        <dbReference type="ARBA" id="ARBA00022723"/>
    </source>
</evidence>
<organism evidence="8 9">
    <name type="scientific">Sporosarcina aquimarina</name>
    <dbReference type="NCBI Taxonomy" id="114975"/>
    <lineage>
        <taxon>Bacteria</taxon>
        <taxon>Bacillati</taxon>
        <taxon>Bacillota</taxon>
        <taxon>Bacilli</taxon>
        <taxon>Bacillales</taxon>
        <taxon>Caryophanaceae</taxon>
        <taxon>Sporosarcina</taxon>
    </lineage>
</organism>
<keyword evidence="9" id="KW-1185">Reference proteome</keyword>
<evidence type="ECO:0000256" key="4">
    <source>
        <dbReference type="ARBA" id="ARBA00022982"/>
    </source>
</evidence>
<comment type="caution">
    <text evidence="8">The sequence shown here is derived from an EMBL/GenBank/DDBJ whole genome shotgun (WGS) entry which is preliminary data.</text>
</comment>
<dbReference type="PANTHER" id="PTHR37823:SF2">
    <property type="entry name" value="CYTOCHROME C-550"/>
    <property type="match status" value="1"/>
</dbReference>
<dbReference type="PROSITE" id="PS51257">
    <property type="entry name" value="PROKAR_LIPOPROTEIN"/>
    <property type="match status" value="1"/>
</dbReference>
<evidence type="ECO:0000313" key="9">
    <source>
        <dbReference type="Proteomes" id="UP001280629"/>
    </source>
</evidence>
<dbReference type="PANTHER" id="PTHR37823">
    <property type="entry name" value="CYTOCHROME C-553-LIKE"/>
    <property type="match status" value="1"/>
</dbReference>
<dbReference type="SUPFAM" id="SSF46626">
    <property type="entry name" value="Cytochrome c"/>
    <property type="match status" value="1"/>
</dbReference>
<dbReference type="InterPro" id="IPR012218">
    <property type="entry name" value="Cyt_c_BACSU-c550-type"/>
</dbReference>
<feature type="domain" description="Cytochrome c" evidence="7">
    <location>
        <begin position="34"/>
        <end position="108"/>
    </location>
</feature>
<dbReference type="InterPro" id="IPR054782">
    <property type="entry name" value="Cytochro_C551"/>
</dbReference>
<dbReference type="Proteomes" id="UP001280629">
    <property type="component" value="Unassembled WGS sequence"/>
</dbReference>
<dbReference type="NCBIfam" id="NF045774">
    <property type="entry name" value="cytochro_C551"/>
    <property type="match status" value="1"/>
</dbReference>
<evidence type="ECO:0000256" key="5">
    <source>
        <dbReference type="ARBA" id="ARBA00023004"/>
    </source>
</evidence>